<organism evidence="2 3">
    <name type="scientific">Caligus rogercresseyi</name>
    <name type="common">Sea louse</name>
    <dbReference type="NCBI Taxonomy" id="217165"/>
    <lineage>
        <taxon>Eukaryota</taxon>
        <taxon>Metazoa</taxon>
        <taxon>Ecdysozoa</taxon>
        <taxon>Arthropoda</taxon>
        <taxon>Crustacea</taxon>
        <taxon>Multicrustacea</taxon>
        <taxon>Hexanauplia</taxon>
        <taxon>Copepoda</taxon>
        <taxon>Siphonostomatoida</taxon>
        <taxon>Caligidae</taxon>
        <taxon>Caligus</taxon>
    </lineage>
</organism>
<gene>
    <name evidence="2" type="ORF">FKW44_004147</name>
</gene>
<dbReference type="EMBL" id="CP045892">
    <property type="protein sequence ID" value="QQP52119.1"/>
    <property type="molecule type" value="Genomic_DNA"/>
</dbReference>
<feature type="region of interest" description="Disordered" evidence="1">
    <location>
        <begin position="1"/>
        <end position="22"/>
    </location>
</feature>
<evidence type="ECO:0000313" key="3">
    <source>
        <dbReference type="Proteomes" id="UP000595437"/>
    </source>
</evidence>
<name>A0A7T8KAG9_CALRO</name>
<feature type="non-terminal residue" evidence="2">
    <location>
        <position position="1"/>
    </location>
</feature>
<dbReference type="AlphaFoldDB" id="A0A7T8KAG9"/>
<evidence type="ECO:0000313" key="2">
    <source>
        <dbReference type="EMBL" id="QQP52119.1"/>
    </source>
</evidence>
<reference evidence="3" key="1">
    <citation type="submission" date="2021-01" db="EMBL/GenBank/DDBJ databases">
        <title>Caligus Genome Assembly.</title>
        <authorList>
            <person name="Gallardo-Escarate C."/>
        </authorList>
    </citation>
    <scope>NUCLEOTIDE SEQUENCE [LARGE SCALE GENOMIC DNA]</scope>
</reference>
<keyword evidence="3" id="KW-1185">Reference proteome</keyword>
<sequence length="66" mass="7586">RPESLKYSSLNTSVHTVPSSKTLRNQPKRITFQKHSKFSRPNPPNFEGVLTRFHEIAFGCPFGKKK</sequence>
<proteinExistence type="predicted"/>
<accession>A0A7T8KAG9</accession>
<protein>
    <submittedName>
        <fullName evidence="2">Uncharacterized protein</fullName>
    </submittedName>
</protein>
<dbReference type="Proteomes" id="UP000595437">
    <property type="component" value="Chromosome 3"/>
</dbReference>
<evidence type="ECO:0000256" key="1">
    <source>
        <dbReference type="SAM" id="MobiDB-lite"/>
    </source>
</evidence>